<dbReference type="PANTHER" id="PTHR42792">
    <property type="entry name" value="FLAGELLIN"/>
    <property type="match status" value="1"/>
</dbReference>
<dbReference type="AlphaFoldDB" id="A0AB94IVG5"/>
<sequence length="912" mass="96835">MVVMHNIPALSAYNTVNRTSSSLQKSIQKLSTGLRINSAADDAAGLAISEKMRAQIRGLDRAVSNSQDGISMIQTAEGALNETHSILQRMRELSVQSANDTLTQQDRGYIQLEIDQLREEITRIGNTTQFNKKKLLNGDAAVLWSSDNLNTKAIINGGLRQIDQFGQKKASEGNYKIDVRAEPGQAEVKKSDIFKIKHKDVITDVTLNAVAGAKGVSVNNVPAGDYTINKAAAAVTDTAPALQGAYNAKSFHASGAQLTFKKITAPVAGASDASITVAGVKINLTNLVKDDEPGKVRDKVVAALTTKEAKQEFAKAGYAIKLKESGTDKLDIVAVKTDGTDALGKGAGLIQYTPGAVTPADAIDVGDGTSGLDNTLVSIDDPAKKTLTATNTNAINTNANILFEVTNVNHDSDSVTLKATVSKLGVDGKTSTVTYEGIVLKGGEAPTNLGDKLGLGAAAAFTLKLEGYGSYGFEKGSKLVYNVSKGNDGADPKADVKLTVSGKQNQEWDGKWGTDVTRNSASYGLKSDLVKGKDISFKNYYLNEKTGEVMEGTVKLTLNDDFAATPTGELAKFHATYVGEVARGDVKLRDLDKFWDSQGVFSQKDAKTLTITQGDGKQTSVTLYANDTLKDVQDKLNAAIGVGLGQAKYVDGEGGKHFVDFVDTASGNSESVAGTFVIRSVVSGSAGTISFSGDENIINALSLNVIQDATESSYTVSVKDAHSGDIVASNVQITGNRLYGVVNPNVDVEFDAMAGVSAKWDSARKGFVYAAKDYSTTLHLADNTTVFQIGANEGEDMGINIGDMRAHALGLNAVLVTDRESAARSITIIDNAIDKVSTQRAKLGAYQNRLEHTINNLNTAAENLTSAESRIRDTDMAKEMMNFTKLQIMLQAGTSMLAQANQLPQSVLTLIR</sequence>
<feature type="domain" description="Flagellin N-terminal" evidence="4">
    <location>
        <begin position="4"/>
        <end position="139"/>
    </location>
</feature>
<evidence type="ECO:0000313" key="7">
    <source>
        <dbReference type="Proteomes" id="UP000008957"/>
    </source>
</evidence>
<reference evidence="6 7" key="2">
    <citation type="submission" date="2010-03" db="EMBL/GenBank/DDBJ databases">
        <authorList>
            <person name="Pajon A."/>
        </authorList>
    </citation>
    <scope>NUCLEOTIDE SEQUENCE [LARGE SCALE GENOMIC DNA]</scope>
    <source>
        <strain evidence="6 7">SGP1</strain>
    </source>
</reference>
<dbReference type="GO" id="GO:0009288">
    <property type="term" value="C:bacterial-type flagellum"/>
    <property type="evidence" value="ECO:0007669"/>
    <property type="project" value="UniProtKB-SubCell"/>
</dbReference>
<keyword evidence="2 3" id="KW-0975">Bacterial flagellum</keyword>
<gene>
    <name evidence="6" type="ORF">SY1_02170</name>
</gene>
<dbReference type="KEGG" id="sbr:SY1_02170"/>
<dbReference type="InterPro" id="IPR001029">
    <property type="entry name" value="Flagellin_N"/>
</dbReference>
<evidence type="ECO:0000259" key="5">
    <source>
        <dbReference type="Pfam" id="PF00700"/>
    </source>
</evidence>
<evidence type="ECO:0000256" key="2">
    <source>
        <dbReference type="ARBA" id="ARBA00023143"/>
    </source>
</evidence>
<keyword evidence="6" id="KW-0969">Cilium</keyword>
<organism evidence="6 7">
    <name type="scientific">Fretibacterium fastidiosum</name>
    <dbReference type="NCBI Taxonomy" id="651822"/>
    <lineage>
        <taxon>Bacteria</taxon>
        <taxon>Thermotogati</taxon>
        <taxon>Synergistota</taxon>
        <taxon>Synergistia</taxon>
        <taxon>Synergistales</taxon>
        <taxon>Aminobacteriaceae</taxon>
        <taxon>Fretibacterium</taxon>
    </lineage>
</organism>
<keyword evidence="7" id="KW-1185">Reference proteome</keyword>
<dbReference type="PRINTS" id="PR00207">
    <property type="entry name" value="FLAGELLIN"/>
</dbReference>
<dbReference type="InterPro" id="IPR046358">
    <property type="entry name" value="Flagellin_C"/>
</dbReference>
<protein>
    <recommendedName>
        <fullName evidence="3">Flagellin</fullName>
    </recommendedName>
</protein>
<evidence type="ECO:0000256" key="3">
    <source>
        <dbReference type="RuleBase" id="RU362073"/>
    </source>
</evidence>
<accession>A0AB94IVG5</accession>
<dbReference type="Proteomes" id="UP000008957">
    <property type="component" value="Chromosome"/>
</dbReference>
<keyword evidence="6" id="KW-0966">Cell projection</keyword>
<dbReference type="Gene3D" id="1.20.1330.10">
    <property type="entry name" value="f41 fragment of flagellin, N-terminal domain"/>
    <property type="match status" value="2"/>
</dbReference>
<dbReference type="Gene3D" id="3.30.70.2120">
    <property type="match status" value="1"/>
</dbReference>
<evidence type="ECO:0000256" key="1">
    <source>
        <dbReference type="ARBA" id="ARBA00005709"/>
    </source>
</evidence>
<dbReference type="Pfam" id="PF00700">
    <property type="entry name" value="Flagellin_C"/>
    <property type="match status" value="1"/>
</dbReference>
<dbReference type="Gene3D" id="6.10.10.10">
    <property type="entry name" value="Flagellar export chaperone, C-terminal domain"/>
    <property type="match status" value="1"/>
</dbReference>
<dbReference type="SUPFAM" id="SSF64518">
    <property type="entry name" value="Phase 1 flagellin"/>
    <property type="match status" value="2"/>
</dbReference>
<feature type="domain" description="Flagellin C-terminal" evidence="5">
    <location>
        <begin position="826"/>
        <end position="911"/>
    </location>
</feature>
<evidence type="ECO:0000313" key="6">
    <source>
        <dbReference type="EMBL" id="CBL27744.1"/>
    </source>
</evidence>
<proteinExistence type="inferred from homology"/>
<keyword evidence="3" id="KW-0964">Secreted</keyword>
<dbReference type="RefSeq" id="WP_015555891.1">
    <property type="nucleotide sequence ID" value="NC_021038.1"/>
</dbReference>
<dbReference type="Pfam" id="PF00669">
    <property type="entry name" value="Flagellin_N"/>
    <property type="match status" value="1"/>
</dbReference>
<reference evidence="7" key="1">
    <citation type="submission" date="2010-03" db="EMBL/GenBank/DDBJ databases">
        <title>The genome sequence of Synergistetes sp. SGP1.</title>
        <authorList>
            <consortium name="metaHIT consortium -- http://www.metahit.eu/"/>
            <person name="Pajon A."/>
            <person name="Turner K."/>
            <person name="Parkhill J."/>
            <person name="Wade W."/>
            <person name="Vartoukian S."/>
        </authorList>
    </citation>
    <scope>NUCLEOTIDE SEQUENCE [LARGE SCALE GENOMIC DNA]</scope>
    <source>
        <strain evidence="7">SGP1</strain>
    </source>
</reference>
<comment type="similarity">
    <text evidence="1 3">Belongs to the bacterial flagellin family.</text>
</comment>
<keyword evidence="6" id="KW-0282">Flagellum</keyword>
<dbReference type="InterPro" id="IPR001492">
    <property type="entry name" value="Flagellin"/>
</dbReference>
<dbReference type="GO" id="GO:0005576">
    <property type="term" value="C:extracellular region"/>
    <property type="evidence" value="ECO:0007669"/>
    <property type="project" value="UniProtKB-SubCell"/>
</dbReference>
<comment type="function">
    <text evidence="3">Flagellin is the subunit protein which polymerizes to form the filaments of bacterial flagella.</text>
</comment>
<name>A0AB94IVG5_9BACT</name>
<evidence type="ECO:0000259" key="4">
    <source>
        <dbReference type="Pfam" id="PF00669"/>
    </source>
</evidence>
<dbReference type="GO" id="GO:0005198">
    <property type="term" value="F:structural molecule activity"/>
    <property type="evidence" value="ECO:0007669"/>
    <property type="project" value="UniProtKB-UniRule"/>
</dbReference>
<dbReference type="PANTHER" id="PTHR42792:SF2">
    <property type="entry name" value="FLAGELLIN"/>
    <property type="match status" value="1"/>
</dbReference>
<dbReference type="InterPro" id="IPR042187">
    <property type="entry name" value="Flagellin_C_sub2"/>
</dbReference>
<dbReference type="EMBL" id="FP929056">
    <property type="protein sequence ID" value="CBL27744.1"/>
    <property type="molecule type" value="Genomic_DNA"/>
</dbReference>
<comment type="subcellular location">
    <subcellularLocation>
        <location evidence="3">Secreted</location>
    </subcellularLocation>
    <subcellularLocation>
        <location evidence="3">Bacterial flagellum</location>
    </subcellularLocation>
</comment>